<dbReference type="InterPro" id="IPR000086">
    <property type="entry name" value="NUDIX_hydrolase_dom"/>
</dbReference>
<dbReference type="Pfam" id="PF00293">
    <property type="entry name" value="NUDIX"/>
    <property type="match status" value="1"/>
</dbReference>
<comment type="catalytic activity">
    <reaction evidence="10">
        <text>isopentenyl diphosphate = dimethylallyl diphosphate</text>
        <dbReference type="Rhea" id="RHEA:23284"/>
        <dbReference type="ChEBI" id="CHEBI:57623"/>
        <dbReference type="ChEBI" id="CHEBI:128769"/>
        <dbReference type="EC" id="5.3.3.2"/>
    </reaction>
</comment>
<dbReference type="NCBIfam" id="TIGR02150">
    <property type="entry name" value="IPP_isom_1"/>
    <property type="match status" value="1"/>
</dbReference>
<comment type="pathway">
    <text evidence="1 10">Isoprenoid biosynthesis; dimethylallyl diphosphate biosynthesis; dimethylallyl diphosphate from isopentenyl diphosphate: step 1/1.</text>
</comment>
<sequence>MGIAVGMRDIVEVEEVVLLAEDGTPVGTAPKAGVHTEHTPLHLAFSCYVFDDDDRLLVTRRALDKRTWPGVWTNSACGHPAPGEEIEDAVRRRLDTELGLMVDRVWPILPDFRYRAVMPNGIVENEICPVFRAAVPSGTVPDPSPDEVAEVKWIPWADFSTRVLSGDFDVSPWCRLQVEQLAERDTSTWMP</sequence>
<evidence type="ECO:0000256" key="9">
    <source>
        <dbReference type="ARBA" id="ARBA00023235"/>
    </source>
</evidence>
<evidence type="ECO:0000256" key="5">
    <source>
        <dbReference type="ARBA" id="ARBA00022723"/>
    </source>
</evidence>
<keyword evidence="9 10" id="KW-0413">Isomerase</keyword>
<protein>
    <recommendedName>
        <fullName evidence="3 10">Isopentenyl-diphosphate Delta-isomerase</fullName>
        <shortName evidence="10">IPP isomerase</shortName>
        <ecNumber evidence="3 10">5.3.3.2</ecNumber>
    </recommendedName>
    <alternativeName>
        <fullName evidence="10">IPP:DMAPP isomerase</fullName>
    </alternativeName>
    <alternativeName>
        <fullName evidence="10">Isopentenyl pyrophosphate isomerase</fullName>
    </alternativeName>
</protein>
<feature type="active site" evidence="10">
    <location>
        <position position="77"/>
    </location>
</feature>
<evidence type="ECO:0000256" key="10">
    <source>
        <dbReference type="HAMAP-Rule" id="MF_00202"/>
    </source>
</evidence>
<feature type="binding site" evidence="10">
    <location>
        <position position="42"/>
    </location>
    <ligand>
        <name>Mn(2+)</name>
        <dbReference type="ChEBI" id="CHEBI:29035"/>
    </ligand>
</feature>
<dbReference type="PROSITE" id="PS51462">
    <property type="entry name" value="NUDIX"/>
    <property type="match status" value="1"/>
</dbReference>
<keyword evidence="8 10" id="KW-0414">Isoprene biosynthesis</keyword>
<dbReference type="HAMAP" id="MF_00202">
    <property type="entry name" value="Idi"/>
    <property type="match status" value="1"/>
</dbReference>
<feature type="binding site" evidence="10">
    <location>
        <position position="79"/>
    </location>
    <ligand>
        <name>Mn(2+)</name>
        <dbReference type="ChEBI" id="CHEBI:29035"/>
    </ligand>
</feature>
<evidence type="ECO:0000256" key="4">
    <source>
        <dbReference type="ARBA" id="ARBA00022490"/>
    </source>
</evidence>
<dbReference type="Gene3D" id="3.90.79.10">
    <property type="entry name" value="Nucleoside Triphosphate Pyrophosphohydrolase"/>
    <property type="match status" value="1"/>
</dbReference>
<proteinExistence type="inferred from homology"/>
<organism evidence="12 13">
    <name type="scientific">Catenulispora subtropica</name>
    <dbReference type="NCBI Taxonomy" id="450798"/>
    <lineage>
        <taxon>Bacteria</taxon>
        <taxon>Bacillati</taxon>
        <taxon>Actinomycetota</taxon>
        <taxon>Actinomycetes</taxon>
        <taxon>Catenulisporales</taxon>
        <taxon>Catenulisporaceae</taxon>
        <taxon>Catenulispora</taxon>
    </lineage>
</organism>
<evidence type="ECO:0000256" key="2">
    <source>
        <dbReference type="ARBA" id="ARBA00007579"/>
    </source>
</evidence>
<evidence type="ECO:0000256" key="1">
    <source>
        <dbReference type="ARBA" id="ARBA00004826"/>
    </source>
</evidence>
<reference evidence="12 13" key="1">
    <citation type="journal article" date="2019" name="Int. J. Syst. Evol. Microbiol.">
        <title>The Global Catalogue of Microorganisms (GCM) 10K type strain sequencing project: providing services to taxonomists for standard genome sequencing and annotation.</title>
        <authorList>
            <consortium name="The Broad Institute Genomics Platform"/>
            <consortium name="The Broad Institute Genome Sequencing Center for Infectious Disease"/>
            <person name="Wu L."/>
            <person name="Ma J."/>
        </authorList>
    </citation>
    <scope>NUCLEOTIDE SEQUENCE [LARGE SCALE GENOMIC DNA]</scope>
    <source>
        <strain evidence="12 13">JCM 16013</strain>
    </source>
</reference>
<dbReference type="NCBIfam" id="NF002995">
    <property type="entry name" value="PRK03759.1"/>
    <property type="match status" value="1"/>
</dbReference>
<feature type="binding site" evidence="10">
    <location>
        <position position="124"/>
    </location>
    <ligand>
        <name>Mn(2+)</name>
        <dbReference type="ChEBI" id="CHEBI:29035"/>
    </ligand>
</feature>
<keyword evidence="5 10" id="KW-0479">Metal-binding</keyword>
<keyword evidence="6 10" id="KW-0460">Magnesium</keyword>
<comment type="caution">
    <text evidence="12">The sequence shown here is derived from an EMBL/GenBank/DDBJ whole genome shotgun (WGS) entry which is preliminary data.</text>
</comment>
<comment type="subcellular location">
    <subcellularLocation>
        <location evidence="10">Cytoplasm</location>
    </subcellularLocation>
</comment>
<dbReference type="InterPro" id="IPR015797">
    <property type="entry name" value="NUDIX_hydrolase-like_dom_sf"/>
</dbReference>
<name>A0ABN2S1H1_9ACTN</name>
<dbReference type="SUPFAM" id="SSF55811">
    <property type="entry name" value="Nudix"/>
    <property type="match status" value="1"/>
</dbReference>
<accession>A0ABN2S1H1</accession>
<evidence type="ECO:0000256" key="7">
    <source>
        <dbReference type="ARBA" id="ARBA00023211"/>
    </source>
</evidence>
<feature type="active site" evidence="10">
    <location>
        <position position="126"/>
    </location>
</feature>
<evidence type="ECO:0000256" key="6">
    <source>
        <dbReference type="ARBA" id="ARBA00022842"/>
    </source>
</evidence>
<feature type="binding site" evidence="10">
    <location>
        <position position="126"/>
    </location>
    <ligand>
        <name>Mn(2+)</name>
        <dbReference type="ChEBI" id="CHEBI:29035"/>
    </ligand>
</feature>
<dbReference type="EMBL" id="BAAAQM010000025">
    <property type="protein sequence ID" value="GAA1978509.1"/>
    <property type="molecule type" value="Genomic_DNA"/>
</dbReference>
<dbReference type="CDD" id="cd02885">
    <property type="entry name" value="NUDIX_IPP_Isomerase"/>
    <property type="match status" value="1"/>
</dbReference>
<evidence type="ECO:0000259" key="11">
    <source>
        <dbReference type="PROSITE" id="PS51462"/>
    </source>
</evidence>
<comment type="cofactor">
    <cofactor evidence="10">
        <name>Mg(2+)</name>
        <dbReference type="ChEBI" id="CHEBI:18420"/>
    </cofactor>
    <text evidence="10">Binds 1 Mg(2+) ion per subunit. The magnesium ion binds only when substrate is bound.</text>
</comment>
<evidence type="ECO:0000313" key="12">
    <source>
        <dbReference type="EMBL" id="GAA1978509.1"/>
    </source>
</evidence>
<dbReference type="InterPro" id="IPR056375">
    <property type="entry name" value="Idi_bact"/>
</dbReference>
<dbReference type="PANTHER" id="PTHR10885">
    <property type="entry name" value="ISOPENTENYL-DIPHOSPHATE DELTA-ISOMERASE"/>
    <property type="match status" value="1"/>
</dbReference>
<gene>
    <name evidence="10 12" type="primary">idi</name>
    <name evidence="12" type="ORF">GCM10009838_44160</name>
</gene>
<dbReference type="PANTHER" id="PTHR10885:SF0">
    <property type="entry name" value="ISOPENTENYL-DIPHOSPHATE DELTA-ISOMERASE"/>
    <property type="match status" value="1"/>
</dbReference>
<evidence type="ECO:0000256" key="3">
    <source>
        <dbReference type="ARBA" id="ARBA00012057"/>
    </source>
</evidence>
<evidence type="ECO:0000256" key="8">
    <source>
        <dbReference type="ARBA" id="ARBA00023229"/>
    </source>
</evidence>
<dbReference type="InterPro" id="IPR011876">
    <property type="entry name" value="IsopentenylPP_isomerase_typ1"/>
</dbReference>
<keyword evidence="4 10" id="KW-0963">Cytoplasm</keyword>
<evidence type="ECO:0000313" key="13">
    <source>
        <dbReference type="Proteomes" id="UP001499854"/>
    </source>
</evidence>
<feature type="domain" description="Nudix hydrolase" evidence="11">
    <location>
        <begin position="40"/>
        <end position="176"/>
    </location>
</feature>
<dbReference type="PIRSF" id="PIRSF018427">
    <property type="entry name" value="Isopntndiph_ism"/>
    <property type="match status" value="1"/>
</dbReference>
<keyword evidence="7 10" id="KW-0464">Manganese</keyword>
<dbReference type="Proteomes" id="UP001499854">
    <property type="component" value="Unassembled WGS sequence"/>
</dbReference>
<comment type="function">
    <text evidence="10">Catalyzes the 1,3-allylic rearrangement of the homoallylic substrate isopentenyl (IPP) to its highly electrophilic allylic isomer, dimethylallyl diphosphate (DMAPP).</text>
</comment>
<comment type="cofactor">
    <cofactor evidence="10">
        <name>Mn(2+)</name>
        <dbReference type="ChEBI" id="CHEBI:29035"/>
    </cofactor>
    <text evidence="10">Binds 1 Mn(2+) ion per subunit.</text>
</comment>
<comment type="similarity">
    <text evidence="2 10">Belongs to the IPP isomerase type 1 family.</text>
</comment>
<keyword evidence="13" id="KW-1185">Reference proteome</keyword>
<dbReference type="EC" id="5.3.3.2" evidence="3 10"/>
<feature type="binding site" evidence="10">
    <location>
        <position position="97"/>
    </location>
    <ligand>
        <name>Mg(2+)</name>
        <dbReference type="ChEBI" id="CHEBI:18420"/>
    </ligand>
</feature>
<feature type="binding site" evidence="10">
    <location>
        <position position="35"/>
    </location>
    <ligand>
        <name>Mn(2+)</name>
        <dbReference type="ChEBI" id="CHEBI:29035"/>
    </ligand>
</feature>